<proteinExistence type="predicted"/>
<feature type="signal peptide" evidence="2">
    <location>
        <begin position="1"/>
        <end position="19"/>
    </location>
</feature>
<evidence type="ECO:0000313" key="3">
    <source>
        <dbReference type="EMBL" id="KAG2593237.1"/>
    </source>
</evidence>
<dbReference type="AlphaFoldDB" id="A0A8T0S4W3"/>
<comment type="caution">
    <text evidence="3">The sequence shown here is derived from an EMBL/GenBank/DDBJ whole genome shotgun (WGS) entry which is preliminary data.</text>
</comment>
<organism evidence="3 4">
    <name type="scientific">Panicum virgatum</name>
    <name type="common">Blackwell switchgrass</name>
    <dbReference type="NCBI Taxonomy" id="38727"/>
    <lineage>
        <taxon>Eukaryota</taxon>
        <taxon>Viridiplantae</taxon>
        <taxon>Streptophyta</taxon>
        <taxon>Embryophyta</taxon>
        <taxon>Tracheophyta</taxon>
        <taxon>Spermatophyta</taxon>
        <taxon>Magnoliopsida</taxon>
        <taxon>Liliopsida</taxon>
        <taxon>Poales</taxon>
        <taxon>Poaceae</taxon>
        <taxon>PACMAD clade</taxon>
        <taxon>Panicoideae</taxon>
        <taxon>Panicodae</taxon>
        <taxon>Paniceae</taxon>
        <taxon>Panicinae</taxon>
        <taxon>Panicum</taxon>
        <taxon>Panicum sect. Hiantes</taxon>
    </lineage>
</organism>
<dbReference type="Proteomes" id="UP000823388">
    <property type="component" value="Chromosome 5N"/>
</dbReference>
<reference evidence="3" key="1">
    <citation type="submission" date="2020-05" db="EMBL/GenBank/DDBJ databases">
        <title>WGS assembly of Panicum virgatum.</title>
        <authorList>
            <person name="Lovell J.T."/>
            <person name="Jenkins J."/>
            <person name="Shu S."/>
            <person name="Juenger T.E."/>
            <person name="Schmutz J."/>
        </authorList>
    </citation>
    <scope>NUCLEOTIDE SEQUENCE</scope>
    <source>
        <strain evidence="3">AP13</strain>
    </source>
</reference>
<feature type="compositionally biased region" description="Basic and acidic residues" evidence="1">
    <location>
        <begin position="80"/>
        <end position="96"/>
    </location>
</feature>
<keyword evidence="4" id="KW-1185">Reference proteome</keyword>
<evidence type="ECO:0000256" key="1">
    <source>
        <dbReference type="SAM" id="MobiDB-lite"/>
    </source>
</evidence>
<dbReference type="OrthoDB" id="10610777at2759"/>
<feature type="region of interest" description="Disordered" evidence="1">
    <location>
        <begin position="59"/>
        <end position="104"/>
    </location>
</feature>
<sequence length="134" mass="13973">MYISFLALLLAFCFAACAAVERAPKNRYISYAGVRDARLENGAGHGRIPPGCSAYTGRCPSSRRAPTEAGSATVATGGSKGDHMSHAALPSDDKHQAPTKAGAKKGAAATKGHYKVMLQCPRNANFLGVPLARN</sequence>
<accession>A0A8T0S4W3</accession>
<gene>
    <name evidence="3" type="ORF">PVAP13_5NG110323</name>
</gene>
<protein>
    <submittedName>
        <fullName evidence="3">Uncharacterized protein</fullName>
    </submittedName>
</protein>
<keyword evidence="2" id="KW-0732">Signal</keyword>
<evidence type="ECO:0000313" key="4">
    <source>
        <dbReference type="Proteomes" id="UP000823388"/>
    </source>
</evidence>
<dbReference type="EMBL" id="CM029046">
    <property type="protein sequence ID" value="KAG2593237.1"/>
    <property type="molecule type" value="Genomic_DNA"/>
</dbReference>
<evidence type="ECO:0000256" key="2">
    <source>
        <dbReference type="SAM" id="SignalP"/>
    </source>
</evidence>
<name>A0A8T0S4W3_PANVG</name>
<feature type="chain" id="PRO_5035752432" evidence="2">
    <location>
        <begin position="20"/>
        <end position="134"/>
    </location>
</feature>